<sequence>MEEEYWHMILESDALRMIEIKNPFNY</sequence>
<name>A0A7J8TCT1_GOSDV</name>
<protein>
    <submittedName>
        <fullName evidence="1">Uncharacterized protein</fullName>
    </submittedName>
</protein>
<dbReference type="Proteomes" id="UP000593561">
    <property type="component" value="Unassembled WGS sequence"/>
</dbReference>
<organism evidence="1 2">
    <name type="scientific">Gossypium davidsonii</name>
    <name type="common">Davidson's cotton</name>
    <name type="synonym">Gossypium klotzschianum subsp. davidsonii</name>
    <dbReference type="NCBI Taxonomy" id="34287"/>
    <lineage>
        <taxon>Eukaryota</taxon>
        <taxon>Viridiplantae</taxon>
        <taxon>Streptophyta</taxon>
        <taxon>Embryophyta</taxon>
        <taxon>Tracheophyta</taxon>
        <taxon>Spermatophyta</taxon>
        <taxon>Magnoliopsida</taxon>
        <taxon>eudicotyledons</taxon>
        <taxon>Gunneridae</taxon>
        <taxon>Pentapetalae</taxon>
        <taxon>rosids</taxon>
        <taxon>malvids</taxon>
        <taxon>Malvales</taxon>
        <taxon>Malvaceae</taxon>
        <taxon>Malvoideae</taxon>
        <taxon>Gossypium</taxon>
    </lineage>
</organism>
<evidence type="ECO:0000313" key="2">
    <source>
        <dbReference type="Proteomes" id="UP000593561"/>
    </source>
</evidence>
<accession>A0A7J8TCT1</accession>
<keyword evidence="2" id="KW-1185">Reference proteome</keyword>
<gene>
    <name evidence="1" type="ORF">Godav_005201</name>
</gene>
<evidence type="ECO:0000313" key="1">
    <source>
        <dbReference type="EMBL" id="MBA0635963.1"/>
    </source>
</evidence>
<reference evidence="1 2" key="1">
    <citation type="journal article" date="2019" name="Genome Biol. Evol.">
        <title>Insights into the evolution of the New World diploid cottons (Gossypium, subgenus Houzingenia) based on genome sequencing.</title>
        <authorList>
            <person name="Grover C.E."/>
            <person name="Arick M.A. 2nd"/>
            <person name="Thrash A."/>
            <person name="Conover J.L."/>
            <person name="Sanders W.S."/>
            <person name="Peterson D.G."/>
            <person name="Frelichowski J.E."/>
            <person name="Scheffler J.A."/>
            <person name="Scheffler B.E."/>
            <person name="Wendel J.F."/>
        </authorList>
    </citation>
    <scope>NUCLEOTIDE SEQUENCE [LARGE SCALE GENOMIC DNA]</scope>
    <source>
        <strain evidence="1">27</strain>
        <tissue evidence="1">Leaf</tissue>
    </source>
</reference>
<comment type="caution">
    <text evidence="1">The sequence shown here is derived from an EMBL/GenBank/DDBJ whole genome shotgun (WGS) entry which is preliminary data.</text>
</comment>
<proteinExistence type="predicted"/>
<dbReference type="AlphaFoldDB" id="A0A7J8TCT1"/>
<dbReference type="EMBL" id="JABFAC010243843">
    <property type="protein sequence ID" value="MBA0635963.1"/>
    <property type="molecule type" value="Genomic_DNA"/>
</dbReference>